<feature type="transmembrane region" description="Helical" evidence="12">
    <location>
        <begin position="507"/>
        <end position="526"/>
    </location>
</feature>
<evidence type="ECO:0000313" key="14">
    <source>
        <dbReference type="EMBL" id="KAJ7319665.1"/>
    </source>
</evidence>
<evidence type="ECO:0000313" key="15">
    <source>
        <dbReference type="Proteomes" id="UP001142489"/>
    </source>
</evidence>
<dbReference type="GO" id="GO:0051453">
    <property type="term" value="P:regulation of intracellular pH"/>
    <property type="evidence" value="ECO:0007669"/>
    <property type="project" value="TreeGrafter"/>
</dbReference>
<evidence type="ECO:0000256" key="11">
    <source>
        <dbReference type="SAM" id="MobiDB-lite"/>
    </source>
</evidence>
<dbReference type="Pfam" id="PF00999">
    <property type="entry name" value="Na_H_Exchanger"/>
    <property type="match status" value="1"/>
</dbReference>
<evidence type="ECO:0000259" key="13">
    <source>
        <dbReference type="Pfam" id="PF00999"/>
    </source>
</evidence>
<comment type="caution">
    <text evidence="14">The sequence shown here is derived from an EMBL/GenBank/DDBJ whole genome shotgun (WGS) entry which is preliminary data.</text>
</comment>
<dbReference type="InterPro" id="IPR006153">
    <property type="entry name" value="Cation/H_exchanger_TM"/>
</dbReference>
<dbReference type="EMBL" id="JAPFRF010000010">
    <property type="protein sequence ID" value="KAJ7319665.1"/>
    <property type="molecule type" value="Genomic_DNA"/>
</dbReference>
<keyword evidence="9 12" id="KW-0472">Membrane</keyword>
<evidence type="ECO:0000256" key="1">
    <source>
        <dbReference type="ARBA" id="ARBA00004651"/>
    </source>
</evidence>
<feature type="compositionally biased region" description="Basic and acidic residues" evidence="11">
    <location>
        <begin position="754"/>
        <end position="771"/>
    </location>
</feature>
<dbReference type="PRINTS" id="PR01088">
    <property type="entry name" value="NAHEXCHNGR6"/>
</dbReference>
<feature type="transmembrane region" description="Helical" evidence="12">
    <location>
        <begin position="19"/>
        <end position="38"/>
    </location>
</feature>
<comment type="subcellular location">
    <subcellularLocation>
        <location evidence="1">Cell membrane</location>
        <topology evidence="1">Multi-pass membrane protein</topology>
    </subcellularLocation>
</comment>
<evidence type="ECO:0000256" key="3">
    <source>
        <dbReference type="ARBA" id="ARBA00022448"/>
    </source>
</evidence>
<feature type="transmembrane region" description="Helical" evidence="12">
    <location>
        <begin position="572"/>
        <end position="593"/>
    </location>
</feature>
<keyword evidence="4" id="KW-1003">Cell membrane</keyword>
<dbReference type="GO" id="GO:0005886">
    <property type="term" value="C:plasma membrane"/>
    <property type="evidence" value="ECO:0007669"/>
    <property type="project" value="UniProtKB-SubCell"/>
</dbReference>
<evidence type="ECO:0000256" key="8">
    <source>
        <dbReference type="ARBA" id="ARBA00023065"/>
    </source>
</evidence>
<evidence type="ECO:0000256" key="5">
    <source>
        <dbReference type="ARBA" id="ARBA00022692"/>
    </source>
</evidence>
<dbReference type="GO" id="GO:0055037">
    <property type="term" value="C:recycling endosome"/>
    <property type="evidence" value="ECO:0007669"/>
    <property type="project" value="TreeGrafter"/>
</dbReference>
<keyword evidence="5 12" id="KW-0812">Transmembrane</keyword>
<dbReference type="AlphaFoldDB" id="A0A9Q0XNS7"/>
<evidence type="ECO:0000256" key="7">
    <source>
        <dbReference type="ARBA" id="ARBA00023053"/>
    </source>
</evidence>
<evidence type="ECO:0000256" key="10">
    <source>
        <dbReference type="ARBA" id="ARBA00023201"/>
    </source>
</evidence>
<evidence type="ECO:0000256" key="2">
    <source>
        <dbReference type="ARBA" id="ARBA00007367"/>
    </source>
</evidence>
<keyword evidence="6 12" id="KW-1133">Transmembrane helix</keyword>
<name>A0A9Q0XNS7_9SAUR</name>
<dbReference type="InterPro" id="IPR018422">
    <property type="entry name" value="Cation/H_exchanger_CPA1"/>
</dbReference>
<dbReference type="InterPro" id="IPR002090">
    <property type="entry name" value="NHE-6/7/9"/>
</dbReference>
<feature type="transmembrane region" description="Helical" evidence="12">
    <location>
        <begin position="547"/>
        <end position="566"/>
    </location>
</feature>
<evidence type="ECO:0000256" key="12">
    <source>
        <dbReference type="SAM" id="Phobius"/>
    </source>
</evidence>
<feature type="transmembrane region" description="Helical" evidence="12">
    <location>
        <begin position="429"/>
        <end position="459"/>
    </location>
</feature>
<dbReference type="GO" id="GO:0098719">
    <property type="term" value="P:sodium ion import across plasma membrane"/>
    <property type="evidence" value="ECO:0007669"/>
    <property type="project" value="TreeGrafter"/>
</dbReference>
<dbReference type="GO" id="GO:0015386">
    <property type="term" value="F:potassium:proton antiporter activity"/>
    <property type="evidence" value="ECO:0007669"/>
    <property type="project" value="TreeGrafter"/>
</dbReference>
<evidence type="ECO:0000256" key="9">
    <source>
        <dbReference type="ARBA" id="ARBA00023136"/>
    </source>
</evidence>
<proteinExistence type="inferred from homology"/>
<accession>A0A9Q0XNS7</accession>
<dbReference type="PANTHER" id="PTHR10110">
    <property type="entry name" value="SODIUM/HYDROGEN EXCHANGER"/>
    <property type="match status" value="1"/>
</dbReference>
<dbReference type="Gene3D" id="6.10.140.1330">
    <property type="match status" value="1"/>
</dbReference>
<keyword evidence="3" id="KW-0813">Transport</keyword>
<feature type="domain" description="Cation/H+ exchanger transmembrane" evidence="13">
    <location>
        <begin position="287"/>
        <end position="602"/>
    </location>
</feature>
<dbReference type="PANTHER" id="PTHR10110:SF62">
    <property type="entry name" value="SODIUM_HYDROGEN EXCHANGER 7"/>
    <property type="match status" value="1"/>
</dbReference>
<reference evidence="14" key="1">
    <citation type="journal article" date="2023" name="DNA Res.">
        <title>Chromosome-level genome assembly of Phrynocephalus forsythii using third-generation DNA sequencing and Hi-C analysis.</title>
        <authorList>
            <person name="Qi Y."/>
            <person name="Zhao W."/>
            <person name="Zhao Y."/>
            <person name="Niu C."/>
            <person name="Cao S."/>
            <person name="Zhang Y."/>
        </authorList>
    </citation>
    <scope>NUCLEOTIDE SEQUENCE</scope>
    <source>
        <tissue evidence="14">Muscle</tissue>
    </source>
</reference>
<feature type="transmembrane region" description="Helical" evidence="12">
    <location>
        <begin position="386"/>
        <end position="409"/>
    </location>
</feature>
<evidence type="ECO:0000256" key="6">
    <source>
        <dbReference type="ARBA" id="ARBA00022989"/>
    </source>
</evidence>
<keyword evidence="7" id="KW-0915">Sodium</keyword>
<feature type="region of interest" description="Disordered" evidence="11">
    <location>
        <begin position="742"/>
        <end position="776"/>
    </location>
</feature>
<keyword evidence="10" id="KW-0739">Sodium transport</keyword>
<protein>
    <recommendedName>
        <fullName evidence="13">Cation/H+ exchanger transmembrane domain-containing protein</fullName>
    </recommendedName>
</protein>
<keyword evidence="15" id="KW-1185">Reference proteome</keyword>
<feature type="transmembrane region" description="Helical" evidence="12">
    <location>
        <begin position="480"/>
        <end position="501"/>
    </location>
</feature>
<evidence type="ECO:0000256" key="4">
    <source>
        <dbReference type="ARBA" id="ARBA00022475"/>
    </source>
</evidence>
<dbReference type="GO" id="GO:0015385">
    <property type="term" value="F:sodium:proton antiporter activity"/>
    <property type="evidence" value="ECO:0007669"/>
    <property type="project" value="InterPro"/>
</dbReference>
<keyword evidence="8" id="KW-0406">Ion transport</keyword>
<gene>
    <name evidence="14" type="ORF">JRQ81_019176</name>
</gene>
<comment type="similarity">
    <text evidence="2">Belongs to the monovalent cation:proton antiporter 1 (CPA1) transporter (TC 2.A.36) family.</text>
</comment>
<organism evidence="14 15">
    <name type="scientific">Phrynocephalus forsythii</name>
    <dbReference type="NCBI Taxonomy" id="171643"/>
    <lineage>
        <taxon>Eukaryota</taxon>
        <taxon>Metazoa</taxon>
        <taxon>Chordata</taxon>
        <taxon>Craniata</taxon>
        <taxon>Vertebrata</taxon>
        <taxon>Euteleostomi</taxon>
        <taxon>Lepidosauria</taxon>
        <taxon>Squamata</taxon>
        <taxon>Bifurcata</taxon>
        <taxon>Unidentata</taxon>
        <taxon>Episquamata</taxon>
        <taxon>Toxicofera</taxon>
        <taxon>Iguania</taxon>
        <taxon>Acrodonta</taxon>
        <taxon>Agamidae</taxon>
        <taxon>Agaminae</taxon>
        <taxon>Phrynocephalus</taxon>
    </lineage>
</organism>
<dbReference type="Proteomes" id="UP001142489">
    <property type="component" value="Unassembled WGS sequence"/>
</dbReference>
<dbReference type="OrthoDB" id="196264at2759"/>
<sequence length="791" mass="88093">MEEIATEQEAEESHRQDSVSLLTFILLLTLTILTIWLFKHRRVRFLHETGLAMIYGPQYALCWTDCWSNFEIWHPPTSGHDKPFSCSQEDRAYTTLLVNISGKFFEYTLKGEISPGKIYNVEQNDMLRKIAQWYLPGFTTTLDCEYFASVCEQGSPQHGPHAALNGPSELIPGCVMGLGELCSLPSRAAWNGLPGCRLGLRHAPWTSAWARSDFGQTRSSFQGSPQAQHCLEWASGVSGRPALGPVLTRSDFQAVWWACSGPPELTPGLSLPVCGLCSALRAVLGPGNLMYGVVKLMKLVGQLSDKFYYTDCLLFGAIISATDPVTVLAIFNELHADVDLYALLFGESVLNDAVAIVLSSSIVAYQPTGGNIHAFDAAAFFKSIGIFLGIFSGSFMMGVVTGIGLLFFLNKNSYVTKFTKLHCFPLLETALFFLMSWSTFLLAEACGFTGVVSVLFCGITQAHYTYNNLSVESRSRTKQLFEVLHFLAENFIFSYMGLALFTFQKHVFSPIFIIGAFIAVFLGRAAHIYPLSFFLNLGRRHKISWNFQHMMMFSGLRGAMAFALAIRDTATYAHQMMFSTTLLIVVFTVWIIGGGTTPMLSWLNIRVGERIPSVEEMNESRWLYFRVGVDPDEDPPPTNDSFQVLQGDGPDVEQRNRTKQESVWIFRLWYSFDHNYLKPILTHSGPPLTTTLPSWCGLIARCLTTPQVYENQEQLREEDSDFILNDSDLTLTYGDATITANGSSGSHTAVSSIDGRKTKSTSEEALERDLGTEAPEVMSRGTRLVFPLDEE</sequence>
<feature type="compositionally biased region" description="Polar residues" evidence="11">
    <location>
        <begin position="742"/>
        <end position="751"/>
    </location>
</feature>